<accession>A0A8S9FEK0</accession>
<name>A0A8S9FEK0_BRACR</name>
<sequence length="62" mass="6624">MNILGSDGDSPYDGGGGGSGGGREVYGKWKREDIGFSGAGVIVFSGERESFLDRVREKREIL</sequence>
<organism evidence="2">
    <name type="scientific">Brassica cretica</name>
    <name type="common">Mustard</name>
    <dbReference type="NCBI Taxonomy" id="69181"/>
    <lineage>
        <taxon>Eukaryota</taxon>
        <taxon>Viridiplantae</taxon>
        <taxon>Streptophyta</taxon>
        <taxon>Embryophyta</taxon>
        <taxon>Tracheophyta</taxon>
        <taxon>Spermatophyta</taxon>
        <taxon>Magnoliopsida</taxon>
        <taxon>eudicotyledons</taxon>
        <taxon>Gunneridae</taxon>
        <taxon>Pentapetalae</taxon>
        <taxon>rosids</taxon>
        <taxon>malvids</taxon>
        <taxon>Brassicales</taxon>
        <taxon>Brassicaceae</taxon>
        <taxon>Brassiceae</taxon>
        <taxon>Brassica</taxon>
    </lineage>
</organism>
<protein>
    <submittedName>
        <fullName evidence="2">Uncharacterized protein</fullName>
    </submittedName>
</protein>
<proteinExistence type="predicted"/>
<reference evidence="2" key="1">
    <citation type="submission" date="2019-12" db="EMBL/GenBank/DDBJ databases">
        <title>Genome sequencing and annotation of Brassica cretica.</title>
        <authorList>
            <person name="Studholme D.J."/>
            <person name="Sarris P.F."/>
        </authorList>
    </citation>
    <scope>NUCLEOTIDE SEQUENCE</scope>
    <source>
        <strain evidence="2">PFS-102/07</strain>
        <tissue evidence="2">Leaf</tissue>
    </source>
</reference>
<feature type="region of interest" description="Disordered" evidence="1">
    <location>
        <begin position="1"/>
        <end position="24"/>
    </location>
</feature>
<dbReference type="AlphaFoldDB" id="A0A8S9FEK0"/>
<gene>
    <name evidence="2" type="ORF">F2Q70_00031905</name>
</gene>
<feature type="compositionally biased region" description="Gly residues" evidence="1">
    <location>
        <begin position="13"/>
        <end position="24"/>
    </location>
</feature>
<comment type="caution">
    <text evidence="2">The sequence shown here is derived from an EMBL/GenBank/DDBJ whole genome shotgun (WGS) entry which is preliminary data.</text>
</comment>
<evidence type="ECO:0000256" key="1">
    <source>
        <dbReference type="SAM" id="MobiDB-lite"/>
    </source>
</evidence>
<feature type="compositionally biased region" description="Low complexity" evidence="1">
    <location>
        <begin position="1"/>
        <end position="12"/>
    </location>
</feature>
<dbReference type="EMBL" id="QGKY02002305">
    <property type="protein sequence ID" value="KAF2531631.1"/>
    <property type="molecule type" value="Genomic_DNA"/>
</dbReference>
<evidence type="ECO:0000313" key="2">
    <source>
        <dbReference type="EMBL" id="KAF2531631.1"/>
    </source>
</evidence>